<dbReference type="Gene3D" id="3.40.50.150">
    <property type="entry name" value="Vaccinia Virus protein VP39"/>
    <property type="match status" value="1"/>
</dbReference>
<dbReference type="GO" id="GO:0006596">
    <property type="term" value="P:polyamine biosynthetic process"/>
    <property type="evidence" value="ECO:0007669"/>
    <property type="project" value="UniProtKB-UniRule"/>
</dbReference>
<feature type="domain" description="PABS" evidence="5">
    <location>
        <begin position="1"/>
        <end position="237"/>
    </location>
</feature>
<dbReference type="Pfam" id="PF01564">
    <property type="entry name" value="Spermine_synth"/>
    <property type="match status" value="1"/>
</dbReference>
<keyword evidence="7" id="KW-1185">Reference proteome</keyword>
<sequence>MGSIVNRPGINGDIVHLERDGFGNILVLEDRKHRMLSFDSIFEQSKIALAAPHLPVHEYSRAMLLPAAFATPGHVTVLGLGGGALAHGLYRLFPDCQVHVVELREKVVNVARQWFGLPDDPRLSITVDDAADTVANLPPGSTDMIFTDLYSANRMSPTQAQRRFIKHCCRALTDDGWLILNYHKVPDESGSLFRELVRQFPCLLYFRSRSNNTVIYGCRQPFYPWPLDVPYLKELEQQLPVGWRKLMKKLTLVEG</sequence>
<dbReference type="PANTHER" id="PTHR43317">
    <property type="entry name" value="THERMOSPERMINE SYNTHASE ACAULIS5"/>
    <property type="match status" value="1"/>
</dbReference>
<dbReference type="SUPFAM" id="SSF53335">
    <property type="entry name" value="S-adenosyl-L-methionine-dependent methyltransferases"/>
    <property type="match status" value="1"/>
</dbReference>
<comment type="caution">
    <text evidence="6">The sequence shown here is derived from an EMBL/GenBank/DDBJ whole genome shotgun (WGS) entry which is preliminary data.</text>
</comment>
<keyword evidence="2 4" id="KW-0808">Transferase</keyword>
<proteinExistence type="inferred from homology"/>
<reference evidence="6 7" key="1">
    <citation type="submission" date="2020-08" db="EMBL/GenBank/DDBJ databases">
        <title>Genomic Encyclopedia of Type Strains, Phase IV (KMG-IV): sequencing the most valuable type-strain genomes for metagenomic binning, comparative biology and taxonomic classification.</title>
        <authorList>
            <person name="Goeker M."/>
        </authorList>
    </citation>
    <scope>NUCLEOTIDE SEQUENCE [LARGE SCALE GENOMIC DNA]</scope>
    <source>
        <strain evidence="6 7">DSM 22359</strain>
    </source>
</reference>
<dbReference type="InterPro" id="IPR029063">
    <property type="entry name" value="SAM-dependent_MTases_sf"/>
</dbReference>
<keyword evidence="3 4" id="KW-0620">Polyamine biosynthesis</keyword>
<dbReference type="AlphaFoldDB" id="A0A840UI31"/>
<evidence type="ECO:0000256" key="1">
    <source>
        <dbReference type="ARBA" id="ARBA00007867"/>
    </source>
</evidence>
<evidence type="ECO:0000259" key="5">
    <source>
        <dbReference type="PROSITE" id="PS51006"/>
    </source>
</evidence>
<feature type="active site" description="Proton acceptor" evidence="4">
    <location>
        <position position="148"/>
    </location>
</feature>
<dbReference type="CDD" id="cd02440">
    <property type="entry name" value="AdoMet_MTases"/>
    <property type="match status" value="1"/>
</dbReference>
<gene>
    <name evidence="6" type="ORF">HNR38_002470</name>
</gene>
<comment type="similarity">
    <text evidence="1">Belongs to the spermidine/spermine synthase family.</text>
</comment>
<dbReference type="EMBL" id="JACHFE010000006">
    <property type="protein sequence ID" value="MBB5321975.1"/>
    <property type="molecule type" value="Genomic_DNA"/>
</dbReference>
<dbReference type="RefSeq" id="WP_183704598.1">
    <property type="nucleotide sequence ID" value="NZ_JACHFE010000006.1"/>
</dbReference>
<evidence type="ECO:0000256" key="3">
    <source>
        <dbReference type="ARBA" id="ARBA00023115"/>
    </source>
</evidence>
<accession>A0A840UI31</accession>
<dbReference type="PANTHER" id="PTHR43317:SF1">
    <property type="entry name" value="THERMOSPERMINE SYNTHASE ACAULIS5"/>
    <property type="match status" value="1"/>
</dbReference>
<organism evidence="6 7">
    <name type="scientific">Marinobacter oulmenensis</name>
    <dbReference type="NCBI Taxonomy" id="643747"/>
    <lineage>
        <taxon>Bacteria</taxon>
        <taxon>Pseudomonadati</taxon>
        <taxon>Pseudomonadota</taxon>
        <taxon>Gammaproteobacteria</taxon>
        <taxon>Pseudomonadales</taxon>
        <taxon>Marinobacteraceae</taxon>
        <taxon>Marinobacter</taxon>
    </lineage>
</organism>
<evidence type="ECO:0000313" key="7">
    <source>
        <dbReference type="Proteomes" id="UP000591735"/>
    </source>
</evidence>
<name>A0A840UI31_9GAMM</name>
<dbReference type="InterPro" id="IPR030374">
    <property type="entry name" value="PABS"/>
</dbReference>
<evidence type="ECO:0000313" key="6">
    <source>
        <dbReference type="EMBL" id="MBB5321975.1"/>
    </source>
</evidence>
<dbReference type="Proteomes" id="UP000591735">
    <property type="component" value="Unassembled WGS sequence"/>
</dbReference>
<dbReference type="GO" id="GO:0016740">
    <property type="term" value="F:transferase activity"/>
    <property type="evidence" value="ECO:0007669"/>
    <property type="project" value="UniProtKB-UniRule"/>
</dbReference>
<evidence type="ECO:0000256" key="2">
    <source>
        <dbReference type="ARBA" id="ARBA00022679"/>
    </source>
</evidence>
<protein>
    <submittedName>
        <fullName evidence="6">Spermidine synthase</fullName>
    </submittedName>
</protein>
<evidence type="ECO:0000256" key="4">
    <source>
        <dbReference type="PROSITE-ProRule" id="PRU00354"/>
    </source>
</evidence>
<dbReference type="PROSITE" id="PS51006">
    <property type="entry name" value="PABS_2"/>
    <property type="match status" value="1"/>
</dbReference>